<accession>A0AAD5NV01</accession>
<evidence type="ECO:0000313" key="1">
    <source>
        <dbReference type="EMBL" id="KAI9181749.1"/>
    </source>
</evidence>
<protein>
    <submittedName>
        <fullName evidence="1">Uncharacterized protein</fullName>
    </submittedName>
</protein>
<name>A0AAD5NV01_ACENE</name>
<dbReference type="Proteomes" id="UP001064489">
    <property type="component" value="Chromosome 4"/>
</dbReference>
<keyword evidence="2" id="KW-1185">Reference proteome</keyword>
<dbReference type="EMBL" id="JAJSOW010000101">
    <property type="protein sequence ID" value="KAI9181749.1"/>
    <property type="molecule type" value="Genomic_DNA"/>
</dbReference>
<reference evidence="1" key="1">
    <citation type="journal article" date="2022" name="Plant J.">
        <title>Strategies of tolerance reflected in two North American maple genomes.</title>
        <authorList>
            <person name="McEvoy S.L."/>
            <person name="Sezen U.U."/>
            <person name="Trouern-Trend A."/>
            <person name="McMahon S.M."/>
            <person name="Schaberg P.G."/>
            <person name="Yang J."/>
            <person name="Wegrzyn J.L."/>
            <person name="Swenson N.G."/>
        </authorList>
    </citation>
    <scope>NUCLEOTIDE SEQUENCE</scope>
    <source>
        <strain evidence="1">91603</strain>
    </source>
</reference>
<proteinExistence type="predicted"/>
<comment type="caution">
    <text evidence="1">The sequence shown here is derived from an EMBL/GenBank/DDBJ whole genome shotgun (WGS) entry which is preliminary data.</text>
</comment>
<organism evidence="1 2">
    <name type="scientific">Acer negundo</name>
    <name type="common">Box elder</name>
    <dbReference type="NCBI Taxonomy" id="4023"/>
    <lineage>
        <taxon>Eukaryota</taxon>
        <taxon>Viridiplantae</taxon>
        <taxon>Streptophyta</taxon>
        <taxon>Embryophyta</taxon>
        <taxon>Tracheophyta</taxon>
        <taxon>Spermatophyta</taxon>
        <taxon>Magnoliopsida</taxon>
        <taxon>eudicotyledons</taxon>
        <taxon>Gunneridae</taxon>
        <taxon>Pentapetalae</taxon>
        <taxon>rosids</taxon>
        <taxon>malvids</taxon>
        <taxon>Sapindales</taxon>
        <taxon>Sapindaceae</taxon>
        <taxon>Hippocastanoideae</taxon>
        <taxon>Acereae</taxon>
        <taxon>Acer</taxon>
    </lineage>
</organism>
<reference evidence="1" key="2">
    <citation type="submission" date="2023-02" db="EMBL/GenBank/DDBJ databases">
        <authorList>
            <person name="Swenson N.G."/>
            <person name="Wegrzyn J.L."/>
            <person name="Mcevoy S.L."/>
        </authorList>
    </citation>
    <scope>NUCLEOTIDE SEQUENCE</scope>
    <source>
        <strain evidence="1">91603</strain>
        <tissue evidence="1">Leaf</tissue>
    </source>
</reference>
<dbReference type="AlphaFoldDB" id="A0AAD5NV01"/>
<gene>
    <name evidence="1" type="ORF">LWI28_018238</name>
</gene>
<evidence type="ECO:0000313" key="2">
    <source>
        <dbReference type="Proteomes" id="UP001064489"/>
    </source>
</evidence>
<sequence>MISTNGEDLISHTTEGSPPVMKKIVIISSTWDIGVRDPIANEMLIPSKRRSRVSFAKDLISSAYVIKILHCRWNAEQCRFIRESAMKILWLESKIVEYGGKGDTYEIYNICSTYVYNAITILPQKVCDKLDRMNRNFLWGSTNEKGKVRLVGWHHNTKSRLRCGLSIQSVRRCKIAMLGKLDWALNHGKERL</sequence>